<dbReference type="Pfam" id="PF09429">
    <property type="entry name" value="Wbp11"/>
    <property type="match status" value="1"/>
</dbReference>
<gene>
    <name evidence="4" type="ORF">FNF28_05299</name>
    <name evidence="3" type="ORF">FNF31_05078</name>
</gene>
<reference evidence="5 6" key="1">
    <citation type="submission" date="2019-07" db="EMBL/GenBank/DDBJ databases">
        <title>Genomes of Cafeteria roenbergensis.</title>
        <authorList>
            <person name="Fischer M.G."/>
            <person name="Hackl T."/>
            <person name="Roman M."/>
        </authorList>
    </citation>
    <scope>NUCLEOTIDE SEQUENCE [LARGE SCALE GENOMIC DNA]</scope>
    <source>
        <strain evidence="3 6">Cflag</strain>
        <strain evidence="4 5">RCC970-E3</strain>
    </source>
</reference>
<dbReference type="EMBL" id="VLTM01000059">
    <property type="protein sequence ID" value="KAA0159015.1"/>
    <property type="molecule type" value="Genomic_DNA"/>
</dbReference>
<feature type="compositionally biased region" description="Polar residues" evidence="1">
    <location>
        <begin position="1"/>
        <end position="12"/>
    </location>
</feature>
<protein>
    <recommendedName>
        <fullName evidence="2">Ubiquitin-like domain-containing protein</fullName>
    </recommendedName>
</protein>
<dbReference type="AlphaFoldDB" id="A0A5A8D8B1"/>
<proteinExistence type="predicted"/>
<name>A0A5A8D8B1_CAFRO</name>
<evidence type="ECO:0000313" key="6">
    <source>
        <dbReference type="Proteomes" id="UP000325113"/>
    </source>
</evidence>
<dbReference type="Proteomes" id="UP000325113">
    <property type="component" value="Unassembled WGS sequence"/>
</dbReference>
<dbReference type="GO" id="GO:0006396">
    <property type="term" value="P:RNA processing"/>
    <property type="evidence" value="ECO:0007669"/>
    <property type="project" value="InterPro"/>
</dbReference>
<dbReference type="InterPro" id="IPR029071">
    <property type="entry name" value="Ubiquitin-like_domsf"/>
</dbReference>
<dbReference type="InterPro" id="IPR000626">
    <property type="entry name" value="Ubiquitin-like_dom"/>
</dbReference>
<accession>A0A5A8D8B1</accession>
<evidence type="ECO:0000313" key="3">
    <source>
        <dbReference type="EMBL" id="KAA0159015.1"/>
    </source>
</evidence>
<evidence type="ECO:0000313" key="4">
    <source>
        <dbReference type="EMBL" id="KAA0160877.1"/>
    </source>
</evidence>
<feature type="compositionally biased region" description="Basic and acidic residues" evidence="1">
    <location>
        <begin position="20"/>
        <end position="30"/>
    </location>
</feature>
<evidence type="ECO:0000256" key="1">
    <source>
        <dbReference type="SAM" id="MobiDB-lite"/>
    </source>
</evidence>
<dbReference type="Pfam" id="PF00240">
    <property type="entry name" value="ubiquitin"/>
    <property type="match status" value="1"/>
</dbReference>
<dbReference type="SUPFAM" id="SSF54236">
    <property type="entry name" value="Ubiquitin-like"/>
    <property type="match status" value="2"/>
</dbReference>
<dbReference type="Gene3D" id="3.10.20.90">
    <property type="entry name" value="Phosphatidylinositol 3-kinase Catalytic Subunit, Chain A, domain 1"/>
    <property type="match status" value="1"/>
</dbReference>
<sequence>MGKSKSGGSNPAAQFRRMQRIKENERNKKQRMEIRQTVLRFKDPQEVLEKLERVRLAAKREPDDQHIRKRVEQLEAAYKQCLELQAKEQAAEADKGVGPARLRGVASLMLKEQTAAGQAADGEASLPRGPLGEMEVCVRVVSGDTTNVPLRRDATVASLREAVAAAAGVKAEELRFVFAQRLLSDAERVDDAGIDAGTGAEVTAVLCTGKPVPPFAAPAPPASDPASEAAKLEADEALRAIEEADEAARLAASGPVTGPVPLEVRLGSGRLVPVTAASPDEPMGALLGRVVSHPELRIPAARAAFLFAGKRVQPDATPASLGLRPYDRIQLMQAAVSLTAKPSAAELVFACRHCAAPDAPMQLRPLCPRCESEAVQVTAGSCAVGAVRWEQLLGLRVECFECGAANVSAATGFLCCRKDPTTGKLCPSRRVVSSDASLKHRQFSYVFDGSSRQALFAALQRAAAGQD</sequence>
<organism evidence="4 5">
    <name type="scientific">Cafeteria roenbergensis</name>
    <name type="common">Marine flagellate</name>
    <dbReference type="NCBI Taxonomy" id="33653"/>
    <lineage>
        <taxon>Eukaryota</taxon>
        <taxon>Sar</taxon>
        <taxon>Stramenopiles</taxon>
        <taxon>Bigyra</taxon>
        <taxon>Opalozoa</taxon>
        <taxon>Bicosoecida</taxon>
        <taxon>Cafeteriaceae</taxon>
        <taxon>Cafeteria</taxon>
    </lineage>
</organism>
<comment type="caution">
    <text evidence="4">The sequence shown here is derived from an EMBL/GenBank/DDBJ whole genome shotgun (WGS) entry which is preliminary data.</text>
</comment>
<dbReference type="SMART" id="SM00213">
    <property type="entry name" value="UBQ"/>
    <property type="match status" value="2"/>
</dbReference>
<evidence type="ECO:0000313" key="5">
    <source>
        <dbReference type="Proteomes" id="UP000324907"/>
    </source>
</evidence>
<dbReference type="EMBL" id="VLTL01000104">
    <property type="protein sequence ID" value="KAA0160877.1"/>
    <property type="molecule type" value="Genomic_DNA"/>
</dbReference>
<dbReference type="Proteomes" id="UP000324907">
    <property type="component" value="Unassembled WGS sequence"/>
</dbReference>
<feature type="region of interest" description="Disordered" evidence="1">
    <location>
        <begin position="1"/>
        <end position="30"/>
    </location>
</feature>
<dbReference type="PROSITE" id="PS50053">
    <property type="entry name" value="UBIQUITIN_2"/>
    <property type="match status" value="1"/>
</dbReference>
<feature type="domain" description="Ubiquitin-like" evidence="2">
    <location>
        <begin position="134"/>
        <end position="209"/>
    </location>
</feature>
<dbReference type="InterPro" id="IPR019007">
    <property type="entry name" value="Wbp11/ELF5/Saf1_N"/>
</dbReference>
<evidence type="ECO:0000259" key="2">
    <source>
        <dbReference type="PROSITE" id="PS50053"/>
    </source>
</evidence>